<dbReference type="PROSITE" id="PS00675">
    <property type="entry name" value="SIGMA54_INTERACT_1"/>
    <property type="match status" value="1"/>
</dbReference>
<dbReference type="Pfam" id="PF00072">
    <property type="entry name" value="Response_reg"/>
    <property type="match status" value="1"/>
</dbReference>
<evidence type="ECO:0000256" key="3">
    <source>
        <dbReference type="ARBA" id="ARBA00023015"/>
    </source>
</evidence>
<dbReference type="SUPFAM" id="SSF52540">
    <property type="entry name" value="P-loop containing nucleoside triphosphate hydrolases"/>
    <property type="match status" value="1"/>
</dbReference>
<dbReference type="PROSITE" id="PS50045">
    <property type="entry name" value="SIGMA54_INTERACT_4"/>
    <property type="match status" value="1"/>
</dbReference>
<keyword evidence="10" id="KW-1185">Reference proteome</keyword>
<dbReference type="InterPro" id="IPR009057">
    <property type="entry name" value="Homeodomain-like_sf"/>
</dbReference>
<dbReference type="Gene3D" id="3.40.50.2300">
    <property type="match status" value="1"/>
</dbReference>
<dbReference type="Gene3D" id="1.10.8.60">
    <property type="match status" value="1"/>
</dbReference>
<dbReference type="InterPro" id="IPR058031">
    <property type="entry name" value="AAA_lid_NorR"/>
</dbReference>
<keyword evidence="1" id="KW-0547">Nucleotide-binding</keyword>
<evidence type="ECO:0000313" key="10">
    <source>
        <dbReference type="Proteomes" id="UP000032309"/>
    </source>
</evidence>
<dbReference type="InterPro" id="IPR025943">
    <property type="entry name" value="Sigma_54_int_dom_ATP-bd_2"/>
</dbReference>
<dbReference type="InterPro" id="IPR035965">
    <property type="entry name" value="PAS-like_dom_sf"/>
</dbReference>
<evidence type="ECO:0000256" key="2">
    <source>
        <dbReference type="ARBA" id="ARBA00022840"/>
    </source>
</evidence>
<dbReference type="CDD" id="cd00009">
    <property type="entry name" value="AAA"/>
    <property type="match status" value="1"/>
</dbReference>
<dbReference type="Gene3D" id="1.10.10.60">
    <property type="entry name" value="Homeodomain-like"/>
    <property type="match status" value="1"/>
</dbReference>
<keyword evidence="2" id="KW-0067">ATP-binding</keyword>
<dbReference type="SUPFAM" id="SSF46689">
    <property type="entry name" value="Homeodomain-like"/>
    <property type="match status" value="1"/>
</dbReference>
<accession>A0ABQ0JTK3</accession>
<name>A0ABQ0JTK3_9BACT</name>
<evidence type="ECO:0000256" key="4">
    <source>
        <dbReference type="ARBA" id="ARBA00023125"/>
    </source>
</evidence>
<dbReference type="InterPro" id="IPR025662">
    <property type="entry name" value="Sigma_54_int_dom_ATP-bd_1"/>
</dbReference>
<dbReference type="PROSITE" id="PS00688">
    <property type="entry name" value="SIGMA54_INTERACT_3"/>
    <property type="match status" value="1"/>
</dbReference>
<dbReference type="Proteomes" id="UP000032309">
    <property type="component" value="Unassembled WGS sequence"/>
</dbReference>
<protein>
    <submittedName>
        <fullName evidence="9">Response regulator containing CheY-like receiver, AAA-type ATPase and DNA-binding domains</fullName>
    </submittedName>
</protein>
<dbReference type="InterPro" id="IPR003593">
    <property type="entry name" value="AAA+_ATPase"/>
</dbReference>
<reference evidence="10" key="1">
    <citation type="journal article" date="2015" name="Genome Announc.">
        <title>Draft Genome Sequence of an Anaerobic Ammonium-Oxidizing Bacterium, "Candidatus Brocadia sinica".</title>
        <authorList>
            <person name="Oshiki M."/>
            <person name="Shinyako-Hata K."/>
            <person name="Satoh H."/>
            <person name="Okabe S."/>
        </authorList>
    </citation>
    <scope>NUCLEOTIDE SEQUENCE [LARGE SCALE GENOMIC DNA]</scope>
    <source>
        <strain evidence="10">JPN1</strain>
    </source>
</reference>
<dbReference type="InterPro" id="IPR000014">
    <property type="entry name" value="PAS"/>
</dbReference>
<dbReference type="Pfam" id="PF00158">
    <property type="entry name" value="Sigma54_activat"/>
    <property type="match status" value="1"/>
</dbReference>
<keyword evidence="4" id="KW-0238">DNA-binding</keyword>
<dbReference type="Pfam" id="PF25601">
    <property type="entry name" value="AAA_lid_14"/>
    <property type="match status" value="1"/>
</dbReference>
<organism evidence="9 10">
    <name type="scientific">Candidatus Brocadia sinica JPN1</name>
    <dbReference type="NCBI Taxonomy" id="1197129"/>
    <lineage>
        <taxon>Bacteria</taxon>
        <taxon>Pseudomonadati</taxon>
        <taxon>Planctomycetota</taxon>
        <taxon>Candidatus Brocadiia</taxon>
        <taxon>Candidatus Brocadiales</taxon>
        <taxon>Candidatus Brocadiaceae</taxon>
        <taxon>Candidatus Brocadia</taxon>
    </lineage>
</organism>
<dbReference type="SMART" id="SM00382">
    <property type="entry name" value="AAA"/>
    <property type="match status" value="1"/>
</dbReference>
<keyword evidence="6" id="KW-0597">Phosphoprotein</keyword>
<dbReference type="PANTHER" id="PTHR32071:SF113">
    <property type="entry name" value="ALGINATE BIOSYNTHESIS TRANSCRIPTIONAL REGULATORY PROTEIN ALGB"/>
    <property type="match status" value="1"/>
</dbReference>
<dbReference type="InterPro" id="IPR002078">
    <property type="entry name" value="Sigma_54_int"/>
</dbReference>
<dbReference type="PANTHER" id="PTHR32071">
    <property type="entry name" value="TRANSCRIPTIONAL REGULATORY PROTEIN"/>
    <property type="match status" value="1"/>
</dbReference>
<keyword evidence="5" id="KW-0804">Transcription</keyword>
<dbReference type="Pfam" id="PF02954">
    <property type="entry name" value="HTH_8"/>
    <property type="match status" value="1"/>
</dbReference>
<evidence type="ECO:0000256" key="1">
    <source>
        <dbReference type="ARBA" id="ARBA00022741"/>
    </source>
</evidence>
<feature type="domain" description="Sigma-54 factor interaction" evidence="7">
    <location>
        <begin position="260"/>
        <end position="489"/>
    </location>
</feature>
<dbReference type="InterPro" id="IPR002197">
    <property type="entry name" value="HTH_Fis"/>
</dbReference>
<feature type="domain" description="Response regulatory" evidence="8">
    <location>
        <begin position="3"/>
        <end position="117"/>
    </location>
</feature>
<feature type="modified residue" description="4-aspartylphosphate" evidence="6">
    <location>
        <position position="52"/>
    </location>
</feature>
<dbReference type="InterPro" id="IPR027417">
    <property type="entry name" value="P-loop_NTPase"/>
</dbReference>
<dbReference type="Gene3D" id="3.30.450.20">
    <property type="entry name" value="PAS domain"/>
    <property type="match status" value="1"/>
</dbReference>
<keyword evidence="3" id="KW-0805">Transcription regulation</keyword>
<evidence type="ECO:0000256" key="5">
    <source>
        <dbReference type="ARBA" id="ARBA00023163"/>
    </source>
</evidence>
<dbReference type="Pfam" id="PF13426">
    <property type="entry name" value="PAS_9"/>
    <property type="match status" value="1"/>
</dbReference>
<dbReference type="PROSITE" id="PS50110">
    <property type="entry name" value="RESPONSE_REGULATORY"/>
    <property type="match status" value="1"/>
</dbReference>
<dbReference type="InterPro" id="IPR011006">
    <property type="entry name" value="CheY-like_superfamily"/>
</dbReference>
<dbReference type="InterPro" id="IPR001789">
    <property type="entry name" value="Sig_transdc_resp-reg_receiver"/>
</dbReference>
<dbReference type="EMBL" id="BAFN01000001">
    <property type="protein sequence ID" value="GAN32074.1"/>
    <property type="molecule type" value="Genomic_DNA"/>
</dbReference>
<evidence type="ECO:0000259" key="8">
    <source>
        <dbReference type="PROSITE" id="PS50110"/>
    </source>
</evidence>
<dbReference type="Gene3D" id="3.40.50.300">
    <property type="entry name" value="P-loop containing nucleotide triphosphate hydrolases"/>
    <property type="match status" value="1"/>
</dbReference>
<dbReference type="SMART" id="SM00448">
    <property type="entry name" value="REC"/>
    <property type="match status" value="1"/>
</dbReference>
<proteinExistence type="predicted"/>
<dbReference type="SUPFAM" id="SSF52172">
    <property type="entry name" value="CheY-like"/>
    <property type="match status" value="1"/>
</dbReference>
<dbReference type="SUPFAM" id="SSF55785">
    <property type="entry name" value="PYP-like sensor domain (PAS domain)"/>
    <property type="match status" value="1"/>
</dbReference>
<evidence type="ECO:0000313" key="9">
    <source>
        <dbReference type="EMBL" id="GAN32074.1"/>
    </source>
</evidence>
<evidence type="ECO:0000259" key="7">
    <source>
        <dbReference type="PROSITE" id="PS50045"/>
    </source>
</evidence>
<gene>
    <name evidence="9" type="ORF">BROSI_A0578</name>
</gene>
<comment type="caution">
    <text evidence="9">The sequence shown here is derived from an EMBL/GenBank/DDBJ whole genome shotgun (WGS) entry which is preliminary data.</text>
</comment>
<dbReference type="InterPro" id="IPR025944">
    <property type="entry name" value="Sigma_54_int_dom_CS"/>
</dbReference>
<sequence>MARILVIDDEENIRFTFESFLSDEGHEVTTAGDYDEALTILDKSDFDLIFADIVLGDKSGIDILKYIKKKNLTCPVVVITGAPDIETASDALRLGAFDYIPKPVLQNTLLRITKVALQHKALADEKEKYRTNLEAIFRSVKDAIITVDKDLFVVELNEAAKNICNLSRDSIGKSLSLLQRHCDEKCLDSLKETIKTKQPIEICNLECKHNSHPQQVVSIASYPLLDNKGIFSGAVLVVKDDTHLVDLERDMRERRKFYNIIGKSEKMQAIYSLIEDLADVQTTVLVTGESGTGKELIAEALHYTGERSHKPLVKVNCSALSENLLESELFGHVKGAFTGAAQNRAGRFQKADGGTIFLDEIGDISPRIQLQLLRVLQEKEFERVGDSNPIKVDVRVVAATNQNLREKVKCGEFREDLYYRLKVVEMNLPPLRERLEDIPQLVNHFLKKFNKKLDKDIVAISADVQKIFMNYSWPGNIRELEHTMEHAFILCHHNIITVDHLPLAFKDVMGTKSFLSKDLRPDESNIILRALEQSAWNKARAARLLGMSRRTIYRKMKEYNIGLQDK</sequence>
<evidence type="ECO:0000256" key="6">
    <source>
        <dbReference type="PROSITE-ProRule" id="PRU00169"/>
    </source>
</evidence>
<dbReference type="PRINTS" id="PR01590">
    <property type="entry name" value="HTHFIS"/>
</dbReference>
<dbReference type="PROSITE" id="PS00676">
    <property type="entry name" value="SIGMA54_INTERACT_2"/>
    <property type="match status" value="1"/>
</dbReference>